<dbReference type="Proteomes" id="UP001403094">
    <property type="component" value="Unassembled WGS sequence"/>
</dbReference>
<evidence type="ECO:0000256" key="2">
    <source>
        <dbReference type="ARBA" id="ARBA00001966"/>
    </source>
</evidence>
<keyword evidence="7" id="KW-0408">Iron</keyword>
<keyword evidence="5" id="KW-0479">Metal-binding</keyword>
<dbReference type="RefSeq" id="WP_346071542.1">
    <property type="nucleotide sequence ID" value="NZ_BAAANQ010000012.1"/>
</dbReference>
<evidence type="ECO:0000313" key="10">
    <source>
        <dbReference type="EMBL" id="GAA2062549.1"/>
    </source>
</evidence>
<sequence>MPTHPADRAADVLLRPFSVGRLHLPNRVIMAPMTREFSPDGVPGEDVARYYARRAAGGVGLIITEGTYVGHASAGTSARVPHFHGDRALAGWSEVAAAVHREGGRIVPQLWHVGMERTAGNPPEPEAPPIGPSGIGLDGNRTGRAMTQADIDNVVAAYALAAAQAEALGFDGVEIHGGHGYLIDQFLWSHTNHRTDGYGGDIVRRTRFAAEIVAACRAAVSDDFPISFRLSQWKLRNFQAQIARTPEELEAILTLLSEAGADVFHCSTRRFHQPEFADSDLNLAGWAKKVSGKPAISVGSVGLSNEFFQVFAGELASVTDILGLLDRMERGEFELIAVGRALLGDPEWLNKIVSGRADELAPFHLGLLGNLH</sequence>
<dbReference type="InterPro" id="IPR013785">
    <property type="entry name" value="Aldolase_TIM"/>
</dbReference>
<dbReference type="SUPFAM" id="SSF51395">
    <property type="entry name" value="FMN-linked oxidoreductases"/>
    <property type="match status" value="1"/>
</dbReference>
<evidence type="ECO:0000256" key="6">
    <source>
        <dbReference type="ARBA" id="ARBA00023002"/>
    </source>
</evidence>
<dbReference type="Pfam" id="PF00724">
    <property type="entry name" value="Oxidored_FMN"/>
    <property type="match status" value="1"/>
</dbReference>
<evidence type="ECO:0000256" key="8">
    <source>
        <dbReference type="ARBA" id="ARBA00023014"/>
    </source>
</evidence>
<gene>
    <name evidence="10" type="ORF">GCM10009757_46690</name>
</gene>
<evidence type="ECO:0000256" key="5">
    <source>
        <dbReference type="ARBA" id="ARBA00022723"/>
    </source>
</evidence>
<name>A0ABN2VHF7_9ACTN</name>
<evidence type="ECO:0000256" key="3">
    <source>
        <dbReference type="ARBA" id="ARBA00022630"/>
    </source>
</evidence>
<evidence type="ECO:0000256" key="4">
    <source>
        <dbReference type="ARBA" id="ARBA00022643"/>
    </source>
</evidence>
<protein>
    <submittedName>
        <fullName evidence="10">NADH:flavin oxidoreductase</fullName>
    </submittedName>
</protein>
<evidence type="ECO:0000313" key="11">
    <source>
        <dbReference type="Proteomes" id="UP001403094"/>
    </source>
</evidence>
<comment type="cofactor">
    <cofactor evidence="1">
        <name>FMN</name>
        <dbReference type="ChEBI" id="CHEBI:58210"/>
    </cofactor>
</comment>
<dbReference type="EMBL" id="BAAANQ010000012">
    <property type="protein sequence ID" value="GAA2062549.1"/>
    <property type="molecule type" value="Genomic_DNA"/>
</dbReference>
<accession>A0ABN2VHF7</accession>
<keyword evidence="3" id="KW-0285">Flavoprotein</keyword>
<evidence type="ECO:0000259" key="9">
    <source>
        <dbReference type="Pfam" id="PF00724"/>
    </source>
</evidence>
<dbReference type="PANTHER" id="PTHR42917:SF2">
    <property type="entry name" value="2,4-DIENOYL-COA REDUCTASE [(2E)-ENOYL-COA-PRODUCING]"/>
    <property type="match status" value="1"/>
</dbReference>
<reference evidence="10 11" key="1">
    <citation type="journal article" date="2019" name="Int. J. Syst. Evol. Microbiol.">
        <title>The Global Catalogue of Microorganisms (GCM) 10K type strain sequencing project: providing services to taxonomists for standard genome sequencing and annotation.</title>
        <authorList>
            <consortium name="The Broad Institute Genomics Platform"/>
            <consortium name="The Broad Institute Genome Sequencing Center for Infectious Disease"/>
            <person name="Wu L."/>
            <person name="Ma J."/>
        </authorList>
    </citation>
    <scope>NUCLEOTIDE SEQUENCE [LARGE SCALE GENOMIC DNA]</scope>
    <source>
        <strain evidence="10 11">JCM 14549</strain>
    </source>
</reference>
<dbReference type="PANTHER" id="PTHR42917">
    <property type="entry name" value="2,4-DIENOYL-COA REDUCTASE"/>
    <property type="match status" value="1"/>
</dbReference>
<keyword evidence="4" id="KW-0288">FMN</keyword>
<dbReference type="CDD" id="cd04747">
    <property type="entry name" value="OYE_like_5_FMN"/>
    <property type="match status" value="1"/>
</dbReference>
<organism evidence="10 11">
    <name type="scientific">Streptomyces cheonanensis</name>
    <dbReference type="NCBI Taxonomy" id="312720"/>
    <lineage>
        <taxon>Bacteria</taxon>
        <taxon>Bacillati</taxon>
        <taxon>Actinomycetota</taxon>
        <taxon>Actinomycetes</taxon>
        <taxon>Kitasatosporales</taxon>
        <taxon>Streptomycetaceae</taxon>
        <taxon>Streptomyces</taxon>
    </lineage>
</organism>
<dbReference type="Gene3D" id="3.20.20.70">
    <property type="entry name" value="Aldolase class I"/>
    <property type="match status" value="1"/>
</dbReference>
<keyword evidence="6" id="KW-0560">Oxidoreductase</keyword>
<keyword evidence="8" id="KW-0411">Iron-sulfur</keyword>
<evidence type="ECO:0000256" key="1">
    <source>
        <dbReference type="ARBA" id="ARBA00001917"/>
    </source>
</evidence>
<dbReference type="InterPro" id="IPR001155">
    <property type="entry name" value="OxRdtase_FMN_N"/>
</dbReference>
<evidence type="ECO:0000256" key="7">
    <source>
        <dbReference type="ARBA" id="ARBA00023004"/>
    </source>
</evidence>
<dbReference type="InterPro" id="IPR051793">
    <property type="entry name" value="NADH:flavin_oxidoreductase"/>
</dbReference>
<comment type="caution">
    <text evidence="10">The sequence shown here is derived from an EMBL/GenBank/DDBJ whole genome shotgun (WGS) entry which is preliminary data.</text>
</comment>
<proteinExistence type="predicted"/>
<feature type="domain" description="NADH:flavin oxidoreductase/NADH oxidase N-terminal" evidence="9">
    <location>
        <begin position="13"/>
        <end position="359"/>
    </location>
</feature>
<keyword evidence="11" id="KW-1185">Reference proteome</keyword>
<comment type="cofactor">
    <cofactor evidence="2">
        <name>[4Fe-4S] cluster</name>
        <dbReference type="ChEBI" id="CHEBI:49883"/>
    </cofactor>
</comment>